<organism evidence="1 2">
    <name type="scientific">Amylocarpus encephaloides</name>
    <dbReference type="NCBI Taxonomy" id="45428"/>
    <lineage>
        <taxon>Eukaryota</taxon>
        <taxon>Fungi</taxon>
        <taxon>Dikarya</taxon>
        <taxon>Ascomycota</taxon>
        <taxon>Pezizomycotina</taxon>
        <taxon>Leotiomycetes</taxon>
        <taxon>Helotiales</taxon>
        <taxon>Helotiales incertae sedis</taxon>
        <taxon>Amylocarpus</taxon>
    </lineage>
</organism>
<dbReference type="Proteomes" id="UP000824998">
    <property type="component" value="Unassembled WGS sequence"/>
</dbReference>
<protein>
    <submittedName>
        <fullName evidence="1">Nucleoside-diphosphate-sugar epimerase</fullName>
    </submittedName>
</protein>
<accession>A0A9P8C608</accession>
<dbReference type="InterPro" id="IPR036291">
    <property type="entry name" value="NAD(P)-bd_dom_sf"/>
</dbReference>
<dbReference type="Gene3D" id="3.40.50.720">
    <property type="entry name" value="NAD(P)-binding Rossmann-like Domain"/>
    <property type="match status" value="1"/>
</dbReference>
<comment type="caution">
    <text evidence="1">The sequence shown here is derived from an EMBL/GenBank/DDBJ whole genome shotgun (WGS) entry which is preliminary data.</text>
</comment>
<dbReference type="PANTHER" id="PTHR14097">
    <property type="entry name" value="OXIDOREDUCTASE HTATIP2"/>
    <property type="match status" value="1"/>
</dbReference>
<proteinExistence type="predicted"/>
<evidence type="ECO:0000313" key="1">
    <source>
        <dbReference type="EMBL" id="KAG9235139.1"/>
    </source>
</evidence>
<keyword evidence="2" id="KW-1185">Reference proteome</keyword>
<name>A0A9P8C608_9HELO</name>
<reference evidence="1" key="1">
    <citation type="journal article" date="2021" name="IMA Fungus">
        <title>Genomic characterization of three marine fungi, including Emericellopsis atlantica sp. nov. with signatures of a generalist lifestyle and marine biomass degradation.</title>
        <authorList>
            <person name="Hagestad O.C."/>
            <person name="Hou L."/>
            <person name="Andersen J.H."/>
            <person name="Hansen E.H."/>
            <person name="Altermark B."/>
            <person name="Li C."/>
            <person name="Kuhnert E."/>
            <person name="Cox R.J."/>
            <person name="Crous P.W."/>
            <person name="Spatafora J.W."/>
            <person name="Lail K."/>
            <person name="Amirebrahimi M."/>
            <person name="Lipzen A."/>
            <person name="Pangilinan J."/>
            <person name="Andreopoulos W."/>
            <person name="Hayes R.D."/>
            <person name="Ng V."/>
            <person name="Grigoriev I.V."/>
            <person name="Jackson S.A."/>
            <person name="Sutton T.D.S."/>
            <person name="Dobson A.D.W."/>
            <person name="Rama T."/>
        </authorList>
    </citation>
    <scope>NUCLEOTIDE SEQUENCE</scope>
    <source>
        <strain evidence="1">TRa018bII</strain>
    </source>
</reference>
<evidence type="ECO:0000313" key="2">
    <source>
        <dbReference type="Proteomes" id="UP000824998"/>
    </source>
</evidence>
<gene>
    <name evidence="1" type="ORF">BJ875DRAFT_374928</name>
</gene>
<dbReference type="OrthoDB" id="3535423at2759"/>
<sequence>MKLIVAGATGFVGTAVIRQAIHNPAITSIIALARRKTTVPKDAGQDASKVKSVILDDFTKYPENVKSELAGAHACIWLLAITPAKSSVLPWEEVRRICYEYTAVGIDEISSVASKPFRFSYVSGSNAERDQTKKPWVLGDYILMRGRVESHVLNFAKESKGDVEACVAKPGMIEPPGGSNIASGMFKAAVGYLVGVPRVGLEQVAATLINQAVGGFEKETLLNEDLVRIGSKVLEASGNDK</sequence>
<dbReference type="EMBL" id="MU251441">
    <property type="protein sequence ID" value="KAG9235139.1"/>
    <property type="molecule type" value="Genomic_DNA"/>
</dbReference>
<dbReference type="PANTHER" id="PTHR14097:SF8">
    <property type="entry name" value="NAD(P)-BINDING DOMAIN-CONTAINING PROTEIN"/>
    <property type="match status" value="1"/>
</dbReference>
<dbReference type="AlphaFoldDB" id="A0A9P8C608"/>
<dbReference type="SUPFAM" id="SSF51735">
    <property type="entry name" value="NAD(P)-binding Rossmann-fold domains"/>
    <property type="match status" value="1"/>
</dbReference>